<dbReference type="eggNOG" id="arCOG03386">
    <property type="taxonomic scope" value="Archaea"/>
</dbReference>
<proteinExistence type="predicted"/>
<organism evidence="3">
    <name type="scientific">Methanosarcina barkeri (strain Fusaro / DSM 804)</name>
    <dbReference type="NCBI Taxonomy" id="269797"/>
    <lineage>
        <taxon>Archaea</taxon>
        <taxon>Methanobacteriati</taxon>
        <taxon>Methanobacteriota</taxon>
        <taxon>Stenosarchaea group</taxon>
        <taxon>Methanomicrobia</taxon>
        <taxon>Methanosarcinales</taxon>
        <taxon>Methanosarcinaceae</taxon>
        <taxon>Methanosarcina</taxon>
    </lineage>
</organism>
<evidence type="ECO:0000256" key="1">
    <source>
        <dbReference type="SAM" id="Coils"/>
    </source>
</evidence>
<feature type="coiled-coil region" evidence="1">
    <location>
        <begin position="100"/>
        <end position="154"/>
    </location>
</feature>
<protein>
    <recommendedName>
        <fullName evidence="4">ATPase involved in DNA repair</fullName>
    </recommendedName>
</protein>
<evidence type="ECO:0000313" key="3">
    <source>
        <dbReference type="EMBL" id="AAZ72193.1"/>
    </source>
</evidence>
<dbReference type="PROSITE" id="PS51257">
    <property type="entry name" value="PROKAR_LIPOPROTEIN"/>
    <property type="match status" value="1"/>
</dbReference>
<dbReference type="EMBL" id="CP000099">
    <property type="protein sequence ID" value="AAZ72193.1"/>
    <property type="molecule type" value="Genomic_DNA"/>
</dbReference>
<dbReference type="AlphaFoldDB" id="Q466J9"/>
<dbReference type="HOGENOM" id="CLU_812837_0_0_2"/>
<feature type="compositionally biased region" description="Basic and acidic residues" evidence="2">
    <location>
        <begin position="360"/>
        <end position="369"/>
    </location>
</feature>
<name>Q466J9_METBF</name>
<feature type="compositionally biased region" description="Gly residues" evidence="2">
    <location>
        <begin position="340"/>
        <end position="352"/>
    </location>
</feature>
<feature type="region of interest" description="Disordered" evidence="2">
    <location>
        <begin position="315"/>
        <end position="385"/>
    </location>
</feature>
<dbReference type="KEGG" id="mba:Mbar_A3313"/>
<sequence length="385" mass="43017">MSSFHRTWPSMKIKLLSLLLLILAGVIVISGCVGEEAQVFTYKGPDLYRTILYPYIGLLNHDEHEMQDMRFPDSPPGEFHPDPYSMYTLRHATSLLDKNIEKAEAISVRLEDGIEHYKEEGEDVSKLEVLLEKYNRLIKEAEQYRALADAAAENSSSIENSNQYTGSSENMERDYLIQSQKCMIQANHVLRDIFEELSSLTFASEELTNTSRLISAGTGKVLLLGSFTLNLHLENGEMAIMGLSPDSEIDINGNYTFEEKNDAPDQVRLYHINSADVKVSGSSKTVMLNSENITLTADGEGYLVFQGNGTYRVEEDGRTVKEDNWPKPFFEDGMNSGEYGPDGKGNNIGQGPDGKDDDADYRPDRKDDNFGYGPDGKGNDTNQAQ</sequence>
<evidence type="ECO:0008006" key="4">
    <source>
        <dbReference type="Google" id="ProtNLM"/>
    </source>
</evidence>
<keyword evidence="1" id="KW-0175">Coiled coil</keyword>
<reference evidence="3" key="1">
    <citation type="submission" date="2006-06" db="EMBL/GenBank/DDBJ databases">
        <title>Complete sequence of chromosome 1 of Methanosarcina barkeri str. fusaro.</title>
        <authorList>
            <person name="Copeland A."/>
            <person name="Lucas S."/>
            <person name="Lapidus A."/>
            <person name="Barry K."/>
            <person name="Detter J.C."/>
            <person name="Glavina T."/>
            <person name="Hammon N."/>
            <person name="Israni S."/>
            <person name="Pitluck S."/>
            <person name="Goodwin L.A."/>
            <person name="Saunders E.H."/>
            <person name="Schmutz J."/>
            <person name="Larimer F."/>
            <person name="Land M."/>
            <person name="Anderson I."/>
            <person name="Richardson P."/>
        </authorList>
    </citation>
    <scope>NUCLEOTIDE SEQUENCE</scope>
    <source>
        <strain evidence="3">Fusaro</strain>
    </source>
</reference>
<dbReference type="PaxDb" id="269797-Mbar_A3313"/>
<dbReference type="STRING" id="269797.Mbar_A3313"/>
<gene>
    <name evidence="3" type="ordered locus">Mbar_A3313</name>
</gene>
<accession>Q466J9</accession>
<evidence type="ECO:0000256" key="2">
    <source>
        <dbReference type="SAM" id="MobiDB-lite"/>
    </source>
</evidence>
<feature type="compositionally biased region" description="Basic and acidic residues" evidence="2">
    <location>
        <begin position="315"/>
        <end position="325"/>
    </location>
</feature>